<sequence>MCAHFANHFTKSLVPHIPNNPPQVLQHVSTQQQSQNQALVDLLSYLTPPIRHHNLCHAVETFSTMGTSLAVSAADPEEQALKIAVYSQFVVGLYTESLRLCLSQATEAEAEAEWWSERERTPMRLALYLVQTFPERIYRLGCTLASAIQARQLPVQLSTFSPNSIRDILRGAPGLHSPHLATILFPFTRDQPASLITGLWTPAQVVKNGTIFDALSHTLRWISYSITFPYNLAEQECRFKRKQLEKLRDKRAEVLGVLAQMRYILDQMLKHEPHNLDEFLQTLCTALGAEREDLGNQPPLQLTFQNLELRASQHATYMRSQELIRPSRLTLLWPKLVFLPPLAIYAIRSLYTSRVTLAQVANDVLETLEAFFKGWLLEPLKDVVHTIRAGGEEGVIVRQETILADRDSLERMALDIAKDKLHYDNAQLDTLSKQIRLGDFTPVQVIYEDDIRSPLKSAVSGTLLRSVFIRVQKAKVDINQVLLGIDRLLKSQELTFAFVGVAPAIAVVYVAGDVLSRVWRGGRGRGRYGGQRKRAGAWFAMRRIERLLVASPASIDEASQETLSPLTSGLILLSVASLRTFAENFLPAQSRLREGFLEDVEDLENPEMGKMSKLRVVERMWRCWGKVLGWDEMAADHSSGTDLVLKLL</sequence>
<keyword evidence="2" id="KW-1185">Reference proteome</keyword>
<proteinExistence type="predicted"/>
<name>A0ACD3BB41_9AGAR</name>
<accession>A0ACD3BB41</accession>
<organism evidence="1 2">
    <name type="scientific">Pluteus cervinus</name>
    <dbReference type="NCBI Taxonomy" id="181527"/>
    <lineage>
        <taxon>Eukaryota</taxon>
        <taxon>Fungi</taxon>
        <taxon>Dikarya</taxon>
        <taxon>Basidiomycota</taxon>
        <taxon>Agaricomycotina</taxon>
        <taxon>Agaricomycetes</taxon>
        <taxon>Agaricomycetidae</taxon>
        <taxon>Agaricales</taxon>
        <taxon>Pluteineae</taxon>
        <taxon>Pluteaceae</taxon>
        <taxon>Pluteus</taxon>
    </lineage>
</organism>
<protein>
    <submittedName>
        <fullName evidence="1">NCA2-domain-containing protein</fullName>
    </submittedName>
</protein>
<dbReference type="Proteomes" id="UP000308600">
    <property type="component" value="Unassembled WGS sequence"/>
</dbReference>
<gene>
    <name evidence="1" type="ORF">BDN72DRAFT_832942</name>
</gene>
<dbReference type="EMBL" id="ML208266">
    <property type="protein sequence ID" value="TFK74832.1"/>
    <property type="molecule type" value="Genomic_DNA"/>
</dbReference>
<reference evidence="1 2" key="1">
    <citation type="journal article" date="2019" name="Nat. Ecol. Evol.">
        <title>Megaphylogeny resolves global patterns of mushroom evolution.</title>
        <authorList>
            <person name="Varga T."/>
            <person name="Krizsan K."/>
            <person name="Foldi C."/>
            <person name="Dima B."/>
            <person name="Sanchez-Garcia M."/>
            <person name="Sanchez-Ramirez S."/>
            <person name="Szollosi G.J."/>
            <person name="Szarkandi J.G."/>
            <person name="Papp V."/>
            <person name="Albert L."/>
            <person name="Andreopoulos W."/>
            <person name="Angelini C."/>
            <person name="Antonin V."/>
            <person name="Barry K.W."/>
            <person name="Bougher N.L."/>
            <person name="Buchanan P."/>
            <person name="Buyck B."/>
            <person name="Bense V."/>
            <person name="Catcheside P."/>
            <person name="Chovatia M."/>
            <person name="Cooper J."/>
            <person name="Damon W."/>
            <person name="Desjardin D."/>
            <person name="Finy P."/>
            <person name="Geml J."/>
            <person name="Haridas S."/>
            <person name="Hughes K."/>
            <person name="Justo A."/>
            <person name="Karasinski D."/>
            <person name="Kautmanova I."/>
            <person name="Kiss B."/>
            <person name="Kocsube S."/>
            <person name="Kotiranta H."/>
            <person name="LaButti K.M."/>
            <person name="Lechner B.E."/>
            <person name="Liimatainen K."/>
            <person name="Lipzen A."/>
            <person name="Lukacs Z."/>
            <person name="Mihaltcheva S."/>
            <person name="Morgado L.N."/>
            <person name="Niskanen T."/>
            <person name="Noordeloos M.E."/>
            <person name="Ohm R.A."/>
            <person name="Ortiz-Santana B."/>
            <person name="Ovrebo C."/>
            <person name="Racz N."/>
            <person name="Riley R."/>
            <person name="Savchenko A."/>
            <person name="Shiryaev A."/>
            <person name="Soop K."/>
            <person name="Spirin V."/>
            <person name="Szebenyi C."/>
            <person name="Tomsovsky M."/>
            <person name="Tulloss R.E."/>
            <person name="Uehling J."/>
            <person name="Grigoriev I.V."/>
            <person name="Vagvolgyi C."/>
            <person name="Papp T."/>
            <person name="Martin F.M."/>
            <person name="Miettinen O."/>
            <person name="Hibbett D.S."/>
            <person name="Nagy L.G."/>
        </authorList>
    </citation>
    <scope>NUCLEOTIDE SEQUENCE [LARGE SCALE GENOMIC DNA]</scope>
    <source>
        <strain evidence="1 2">NL-1719</strain>
    </source>
</reference>
<evidence type="ECO:0000313" key="2">
    <source>
        <dbReference type="Proteomes" id="UP000308600"/>
    </source>
</evidence>
<evidence type="ECO:0000313" key="1">
    <source>
        <dbReference type="EMBL" id="TFK74832.1"/>
    </source>
</evidence>